<dbReference type="SUPFAM" id="SSF103481">
    <property type="entry name" value="Multidrug resistance efflux transporter EmrE"/>
    <property type="match status" value="1"/>
</dbReference>
<dbReference type="EMBL" id="KI392237">
    <property type="protein sequence ID" value="ERN18249.1"/>
    <property type="molecule type" value="Genomic_DNA"/>
</dbReference>
<evidence type="ECO:0000259" key="7">
    <source>
        <dbReference type="Pfam" id="PF00892"/>
    </source>
</evidence>
<keyword evidence="9" id="KW-1185">Reference proteome</keyword>
<dbReference type="InterPro" id="IPR037185">
    <property type="entry name" value="EmrE-like"/>
</dbReference>
<evidence type="ECO:0000313" key="9">
    <source>
        <dbReference type="Proteomes" id="UP000017836"/>
    </source>
</evidence>
<dbReference type="Proteomes" id="UP000017836">
    <property type="component" value="Unassembled WGS sequence"/>
</dbReference>
<evidence type="ECO:0000256" key="3">
    <source>
        <dbReference type="ARBA" id="ARBA00022692"/>
    </source>
</evidence>
<evidence type="ECO:0000313" key="8">
    <source>
        <dbReference type="EMBL" id="ERN18249.1"/>
    </source>
</evidence>
<dbReference type="HOGENOM" id="CLU_025359_4_3_1"/>
<evidence type="ECO:0000256" key="4">
    <source>
        <dbReference type="ARBA" id="ARBA00022989"/>
    </source>
</evidence>
<feature type="transmembrane region" description="Helical" evidence="6">
    <location>
        <begin position="16"/>
        <end position="37"/>
    </location>
</feature>
<dbReference type="InterPro" id="IPR000620">
    <property type="entry name" value="EamA_dom"/>
</dbReference>
<sequence>MYLMTKGAFAGGMSPFVFITYRTIIATVFLAPFAFIAERETRPPLTIKIASQIFILGFLGIGITQNCYFSSLYLTSSTFVSTLSNLIPATTFLMALLLRLEKFDIISMRGKAKFLGIVICVGGAMIMTLVRGPTIRLLRNLELDESPVYLLGEVSSNPSTNWTLGSIIIFLSILAWSAWLNYQVITIKSFVILIK</sequence>
<gene>
    <name evidence="8" type="ORF">AMTR_s00055p00109080</name>
</gene>
<evidence type="ECO:0000256" key="5">
    <source>
        <dbReference type="ARBA" id="ARBA00023136"/>
    </source>
</evidence>
<dbReference type="eggNOG" id="ENOG502QRZQ">
    <property type="taxonomic scope" value="Eukaryota"/>
</dbReference>
<feature type="transmembrane region" description="Helical" evidence="6">
    <location>
        <begin position="162"/>
        <end position="182"/>
    </location>
</feature>
<feature type="transmembrane region" description="Helical" evidence="6">
    <location>
        <begin position="49"/>
        <end position="73"/>
    </location>
</feature>
<keyword evidence="4 6" id="KW-1133">Transmembrane helix</keyword>
<keyword evidence="5 6" id="KW-0472">Membrane</keyword>
<dbReference type="InterPro" id="IPR030184">
    <property type="entry name" value="WAT1-related"/>
</dbReference>
<reference evidence="9" key="1">
    <citation type="journal article" date="2013" name="Science">
        <title>The Amborella genome and the evolution of flowering plants.</title>
        <authorList>
            <consortium name="Amborella Genome Project"/>
        </authorList>
    </citation>
    <scope>NUCLEOTIDE SEQUENCE [LARGE SCALE GENOMIC DNA]</scope>
</reference>
<comment type="similarity">
    <text evidence="2 6">Belongs to the drug/metabolite transporter (DMT) superfamily. Plant drug/metabolite exporter (P-DME) (TC 2.A.7.4) family.</text>
</comment>
<dbReference type="GO" id="GO:0016020">
    <property type="term" value="C:membrane"/>
    <property type="evidence" value="ECO:0007669"/>
    <property type="project" value="UniProtKB-SubCell"/>
</dbReference>
<dbReference type="PANTHER" id="PTHR31218">
    <property type="entry name" value="WAT1-RELATED PROTEIN"/>
    <property type="match status" value="1"/>
</dbReference>
<feature type="domain" description="EamA" evidence="7">
    <location>
        <begin position="3"/>
        <end position="128"/>
    </location>
</feature>
<evidence type="ECO:0000256" key="2">
    <source>
        <dbReference type="ARBA" id="ARBA00007635"/>
    </source>
</evidence>
<evidence type="ECO:0000256" key="1">
    <source>
        <dbReference type="ARBA" id="ARBA00004141"/>
    </source>
</evidence>
<proteinExistence type="inferred from homology"/>
<dbReference type="AlphaFoldDB" id="U5D710"/>
<keyword evidence="3 6" id="KW-0812">Transmembrane</keyword>
<feature type="transmembrane region" description="Helical" evidence="6">
    <location>
        <begin position="112"/>
        <end position="130"/>
    </location>
</feature>
<comment type="subcellular location">
    <subcellularLocation>
        <location evidence="1 6">Membrane</location>
        <topology evidence="1 6">Multi-pass membrane protein</topology>
    </subcellularLocation>
</comment>
<feature type="transmembrane region" description="Helical" evidence="6">
    <location>
        <begin position="79"/>
        <end position="100"/>
    </location>
</feature>
<dbReference type="GO" id="GO:0022857">
    <property type="term" value="F:transmembrane transporter activity"/>
    <property type="evidence" value="ECO:0007669"/>
    <property type="project" value="InterPro"/>
</dbReference>
<dbReference type="OMA" id="PVASRYW"/>
<organism evidence="8 9">
    <name type="scientific">Amborella trichopoda</name>
    <dbReference type="NCBI Taxonomy" id="13333"/>
    <lineage>
        <taxon>Eukaryota</taxon>
        <taxon>Viridiplantae</taxon>
        <taxon>Streptophyta</taxon>
        <taxon>Embryophyta</taxon>
        <taxon>Tracheophyta</taxon>
        <taxon>Spermatophyta</taxon>
        <taxon>Magnoliopsida</taxon>
        <taxon>Amborellales</taxon>
        <taxon>Amborellaceae</taxon>
        <taxon>Amborella</taxon>
    </lineage>
</organism>
<evidence type="ECO:0000256" key="6">
    <source>
        <dbReference type="RuleBase" id="RU363077"/>
    </source>
</evidence>
<protein>
    <recommendedName>
        <fullName evidence="6">WAT1-related protein</fullName>
    </recommendedName>
</protein>
<name>U5D710_AMBTC</name>
<dbReference type="Gramene" id="ERN18249">
    <property type="protein sequence ID" value="ERN18249"/>
    <property type="gene ID" value="AMTR_s00055p00109080"/>
</dbReference>
<dbReference type="Pfam" id="PF00892">
    <property type="entry name" value="EamA"/>
    <property type="match status" value="1"/>
</dbReference>
<accession>U5D710</accession>